<reference evidence="2" key="1">
    <citation type="journal article" date="2019" name="Int. J. Syst. Evol. Microbiol.">
        <title>The Global Catalogue of Microorganisms (GCM) 10K type strain sequencing project: providing services to taxonomists for standard genome sequencing and annotation.</title>
        <authorList>
            <consortium name="The Broad Institute Genomics Platform"/>
            <consortium name="The Broad Institute Genome Sequencing Center for Infectious Disease"/>
            <person name="Wu L."/>
            <person name="Ma J."/>
        </authorList>
    </citation>
    <scope>NUCLEOTIDE SEQUENCE [LARGE SCALE GENOMIC DNA]</scope>
    <source>
        <strain evidence="2">XZYJ18</strain>
    </source>
</reference>
<organism evidence="1 2">
    <name type="scientific">Nocardiopsis mangrovi</name>
    <dbReference type="NCBI Taxonomy" id="1179818"/>
    <lineage>
        <taxon>Bacteria</taxon>
        <taxon>Bacillati</taxon>
        <taxon>Actinomycetota</taxon>
        <taxon>Actinomycetes</taxon>
        <taxon>Streptosporangiales</taxon>
        <taxon>Nocardiopsidaceae</taxon>
        <taxon>Nocardiopsis</taxon>
    </lineage>
</organism>
<evidence type="ECO:0000313" key="2">
    <source>
        <dbReference type="Proteomes" id="UP001595923"/>
    </source>
</evidence>
<gene>
    <name evidence="1" type="ORF">ACFO4E_17525</name>
</gene>
<proteinExistence type="predicted"/>
<comment type="caution">
    <text evidence="1">The sequence shown here is derived from an EMBL/GenBank/DDBJ whole genome shotgun (WGS) entry which is preliminary data.</text>
</comment>
<dbReference type="RefSeq" id="WP_378576146.1">
    <property type="nucleotide sequence ID" value="NZ_JBHSFQ010000017.1"/>
</dbReference>
<keyword evidence="2" id="KW-1185">Reference proteome</keyword>
<accession>A0ABV9E255</accession>
<sequence>MTENSVPARRRRVRPYRIEWEMMTARALRLDVAAWHTRRTRDALADARDERLEWEGRAA</sequence>
<dbReference type="EMBL" id="JBHSFQ010000017">
    <property type="protein sequence ID" value="MFC4563668.1"/>
    <property type="molecule type" value="Genomic_DNA"/>
</dbReference>
<evidence type="ECO:0000313" key="1">
    <source>
        <dbReference type="EMBL" id="MFC4563668.1"/>
    </source>
</evidence>
<protein>
    <submittedName>
        <fullName evidence="1">Uncharacterized protein</fullName>
    </submittedName>
</protein>
<name>A0ABV9E255_9ACTN</name>
<dbReference type="Proteomes" id="UP001595923">
    <property type="component" value="Unassembled WGS sequence"/>
</dbReference>